<dbReference type="EMBL" id="PDUG01000006">
    <property type="protein sequence ID" value="PIC19045.1"/>
    <property type="molecule type" value="Genomic_DNA"/>
</dbReference>
<evidence type="ECO:0000313" key="1">
    <source>
        <dbReference type="EMBL" id="PIC19045.1"/>
    </source>
</evidence>
<accession>A0A2G5SV93</accession>
<gene>
    <name evidence="1" type="primary">Cnig_chr_X.g24725</name>
    <name evidence="1" type="ORF">B9Z55_024725</name>
</gene>
<sequence>MEAGGEIVPHEGADAEIQVNGTDIVRSLSKVLRIPTVLEAVAKNITDPNTAIAFSYVFKGYGFKVMRAVKQENFALRIENRMMFNYPENWRWHVYLDSSAKPYGNGADIPIHVAKYVPFVIIESNYTHKGHSNTGRYYPNSTMDEDHLTLLNKCTNLKKLYIISVNVGDFTDEHFRDNKFQSLKELRLEGVHKHGSVDISGVKENNTPLIGRDLIAKLSLPSGVLGKFLSGGNMNNLQLVSLLLKQDSIDELVKHFENKKLENLEILHLEDIMIPEDQVDRADALMISIVKTNKQNMSLTLSIQNQTYGTSLLNVILNQGFKIRHLHLIINMQQTNIAFHRTITVLQSHCEEMTITFHKPYRRLRMPEMNFPDVCSEMEKWDKVTHMTLGKNYRPYAVNALRDDANDELYVKYIQTLAYLPNMKKFSIVDRVESDALKALSNEISYWNLDEITLALSHQLINDNMKTYNNLLRSIPENVKSIKLLFFPFNTESLEEISERDSLKKFTYFQHPRIYQSSNAIKNAMPNCIVDTRKWKTAISGCLKPNVISDFLINIPN</sequence>
<dbReference type="Proteomes" id="UP000230233">
    <property type="component" value="Chromosome X"/>
</dbReference>
<proteinExistence type="predicted"/>
<dbReference type="AlphaFoldDB" id="A0A2G5SV93"/>
<reference evidence="2" key="1">
    <citation type="submission" date="2017-10" db="EMBL/GenBank/DDBJ databases">
        <title>Rapid genome shrinkage in a self-fertile nematode reveals novel sperm competition proteins.</title>
        <authorList>
            <person name="Yin D."/>
            <person name="Schwarz E.M."/>
            <person name="Thomas C.G."/>
            <person name="Felde R.L."/>
            <person name="Korf I.F."/>
            <person name="Cutter A.D."/>
            <person name="Schartner C.M."/>
            <person name="Ralston E.J."/>
            <person name="Meyer B.J."/>
            <person name="Haag E.S."/>
        </authorList>
    </citation>
    <scope>NUCLEOTIDE SEQUENCE [LARGE SCALE GENOMIC DNA]</scope>
    <source>
        <strain evidence="2">JU1422</strain>
    </source>
</reference>
<organism evidence="1 2">
    <name type="scientific">Caenorhabditis nigoni</name>
    <dbReference type="NCBI Taxonomy" id="1611254"/>
    <lineage>
        <taxon>Eukaryota</taxon>
        <taxon>Metazoa</taxon>
        <taxon>Ecdysozoa</taxon>
        <taxon>Nematoda</taxon>
        <taxon>Chromadorea</taxon>
        <taxon>Rhabditida</taxon>
        <taxon>Rhabditina</taxon>
        <taxon>Rhabditomorpha</taxon>
        <taxon>Rhabditoidea</taxon>
        <taxon>Rhabditidae</taxon>
        <taxon>Peloderinae</taxon>
        <taxon>Caenorhabditis</taxon>
    </lineage>
</organism>
<comment type="caution">
    <text evidence="1">The sequence shown here is derived from an EMBL/GenBank/DDBJ whole genome shotgun (WGS) entry which is preliminary data.</text>
</comment>
<dbReference type="OrthoDB" id="10479106at2759"/>
<evidence type="ECO:0000313" key="2">
    <source>
        <dbReference type="Proteomes" id="UP000230233"/>
    </source>
</evidence>
<protein>
    <submittedName>
        <fullName evidence="1">Uncharacterized protein</fullName>
    </submittedName>
</protein>
<keyword evidence="2" id="KW-1185">Reference proteome</keyword>
<name>A0A2G5SV93_9PELO</name>